<sequence length="36" mass="4091">MAARIQRSNSFDIICDGKRSHDPLEAKLDVVDSVRF</sequence>
<protein>
    <submittedName>
        <fullName evidence="1">Uncharacterized protein</fullName>
    </submittedName>
</protein>
<accession>A0A8S5SXN1</accession>
<name>A0A8S5SXN1_9CAUD</name>
<proteinExistence type="predicted"/>
<reference evidence="1" key="1">
    <citation type="journal article" date="2021" name="Proc. Natl. Acad. Sci. U.S.A.">
        <title>A Catalog of Tens of Thousands of Viruses from Human Metagenomes Reveals Hidden Associations with Chronic Diseases.</title>
        <authorList>
            <person name="Tisza M.J."/>
            <person name="Buck C.B."/>
        </authorList>
    </citation>
    <scope>NUCLEOTIDE SEQUENCE</scope>
    <source>
        <strain evidence="1">CtZHD14</strain>
    </source>
</reference>
<dbReference type="EMBL" id="BK032687">
    <property type="protein sequence ID" value="DAF55306.1"/>
    <property type="molecule type" value="Genomic_DNA"/>
</dbReference>
<evidence type="ECO:0000313" key="1">
    <source>
        <dbReference type="EMBL" id="DAF55306.1"/>
    </source>
</evidence>
<organism evidence="1">
    <name type="scientific">Siphoviridae sp. ctZHD14</name>
    <dbReference type="NCBI Taxonomy" id="2827891"/>
    <lineage>
        <taxon>Viruses</taxon>
        <taxon>Duplodnaviria</taxon>
        <taxon>Heunggongvirae</taxon>
        <taxon>Uroviricota</taxon>
        <taxon>Caudoviricetes</taxon>
    </lineage>
</organism>